<keyword evidence="4" id="KW-0472">Membrane</keyword>
<dbReference type="NCBIfam" id="TIGR01168">
    <property type="entry name" value="YSIRK_signal"/>
    <property type="match status" value="1"/>
</dbReference>
<dbReference type="GO" id="GO:0008270">
    <property type="term" value="F:zinc ion binding"/>
    <property type="evidence" value="ECO:0007669"/>
    <property type="project" value="InterPro"/>
</dbReference>
<reference evidence="6" key="1">
    <citation type="submission" date="2009-01" db="EMBL/GenBank/DDBJ databases">
        <authorList>
            <person name="Fulton L."/>
            <person name="Clifton S."/>
            <person name="Chinwalla A.T."/>
            <person name="Mitreva M."/>
            <person name="Sodergren E."/>
            <person name="Weinstock G."/>
            <person name="Clifton S."/>
            <person name="Dooling D.J."/>
            <person name="Fulton B."/>
            <person name="Minx P."/>
            <person name="Pepin K.H."/>
            <person name="Johnson M."/>
            <person name="Bhonagiri V."/>
            <person name="Nash W.E."/>
            <person name="Mardis E.R."/>
            <person name="Wilson R.K."/>
        </authorList>
    </citation>
    <scope>NUCLEOTIDE SEQUENCE [LARGE SCALE GENOMIC DNA]</scope>
    <source>
        <strain evidence="6">ATCC 10379</strain>
    </source>
</reference>
<dbReference type="SMART" id="SM01208">
    <property type="entry name" value="G5"/>
    <property type="match status" value="1"/>
</dbReference>
<sequence length="2130" mass="237590">MGMILLRKNININNKILKYSIRKLSFGVAPIIVGMLMFGSYAPMQEVLATDVNFKYVEKNELNENEKKLIKESIPKEYKNEDTYYLVYEKIVKDTAKAEVLPNTGNGNLPIAGLGIGTAVLAVLLISKKYRNKVLSVVLIGAMGQSVVMPYETFALESKALIQFNKQADVVSNIDLERQVIDIPGYKYMGYFTSEDLKLEVSEKKEIENKVQEKNIVENNQNQALGAKQQTQQQKPVRENGKAQSTQPVQPEVKPEPVKPAQPVQPEVKPEPVKPTQPVQPEVKPEPVKPTQPVQPEVKPEPVKPTQPVQPEVKPEPVKPTQPVQPKIKPEPVKPAQLKVKPEPAQSTQETKPVVSTGGEEVKALVNEVPEYTLSLETKGTQEEGNEGEALVQPALPEYRGPVASSGGEEVKDLVHEVPEYTLPLEAKGTQIEGNEGEALVQPELPEYRGPVASSGGEEVKDLVHEVPEYTLPIETKGTQEVSHEGEALVQPALSEYSDPVATKGTQIEGNEGEALVQPALPEYTGPAATTGGEEVKELVHEVPEYTLPLEAKGTQEEGHEGEALVQPALPEYTGPVATTGGEEVKNLVHEVPEYTLPLETKGTQEEGHEREALVQPALPEYTEPIATKGTQEAGREGETLVQPTLPEYTEALTTKGTQEVGHEGEALVQSDLPEFIGSAKLEPTFEERPALDVVTKHRTAKETLPYEVEEILDPMLLKNRRRIEQQGRDGLRTIEYDDYLVNGKVEATKELSRTQIDPVKQIVKLGTLVKRKPTVEIANLIKDESKKSITVSYNLTDPTWAYVSAKAQIFDGDKLVKEVDIENTNKEQVIKGLDYYTPYTLKTKLTYNLGDFDEYSTETSTKNFNLDYKKLEIKDIDSVELYGKENGRYRRYLSLSEVPRDTTNYFAKVKSDRFKEMYLPVQSITESADGNYKVTAATNQLVEEGLEGYKDHYSFNVAKTKAEQNGVYTSFKNLVAAMQGNMSGVFKLGSDMTADEVGLLNNGTSYLTGTFTGKLIGSDGTKSYAIYDLKKPLFETLRGATIKDLDLKNVDVDSRENAAALAKTANKATISNVSVEGKVAGRKSVAGLVVSAANTVIENSSFTGTIVANHANTTASYAGGIVGNLSGSESVIDRAKVDAQISTAARNTSQNTGGIAGKVDGGALINNSVTSGKIINGHNYSRIGGIVGSTWKDGRINNVVSNMNVGYGYAITGDQYDGADIVNAMTAVNNKKDDKYATKLTKEQADKRIATYGITTTLEDTGEFLKNNIRTVDYTKLSKAQADRKVAYNNIEKLMPFYNKELVVNYGNKVDKTDKLYTTELLDVVPMNGDNIVTDIYNNKNTINRLMLHYKDHTISYLDVTFKGTFENNQVLEYNVTGKEYIFTPETFVSDYTKIANKVLGDLRGVVYNSESMKKVLGVTDNTAIDNLYLDREFEKVKDNIGEHLRKVLVMDKSINTVGEGVVEYISEKIRKNKEAFLLGLTYMSRWYNINYDNMNTKDLTMYKFDFNGNNEASTLDAIIAIGNSEIENLRGGNSIGLYGSLLAPLKGEDTVFDFVEAYRKLFLPNKTNNQWFKDNTKAYIVETKSDIPEVRKKQEEAAADSKYSLGVYDRISSPTWKYRGMLLPLLTLSEESVYAISNMSTLSFGGYERYRDTVDGVVLSGYALRKYVHSKIDQASKWERDHYDIWYNLLSSEYKEKLFRSVPIVDGFAMKDTQGRSYWATATDKNIDSIYNFFGPTGKWYENSPAAGAYATGYEVHYVSDRLLDAYGTSVYTHEMTHNSDGHIYFEGNGRREGLGAELYALGLLQSADSLEKDAIVLNTVYKGVKDSLTRLHTYNPTERYKSAADLQQYVHGMYDVLYTLDAMEAKAVVSKSNDVKKKWYRKIENFYVKDSKYKKDTHAGNSVRPLTNEEVAKLTSLESLIDNDIINRRAYRDNSQYARNGYHVISMFSPIYAALSNSKGAPGDIMFRKTAYELLAEKGYQNGFIPYVSNKYEEEAKQKGSVAYSDWHRKDVGLVTDDLVLSKVFNNQYKSWADFKKAMFNERIAKLNRLKPITIQYELGDVKSTKEVTITSAAQMQQLIDEAIAKDIANIDRATSYVSTSWVHLLKQKIYNAYLRSTDDFRQSIYK</sequence>
<reference evidence="6" key="2">
    <citation type="submission" date="2009-06" db="EMBL/GenBank/DDBJ databases">
        <authorList>
            <person name="Sebastian Y."/>
            <person name="Madupu R."/>
            <person name="Durkin A.S."/>
            <person name="Torralba M."/>
            <person name="Methe B."/>
            <person name="Sutton G.G."/>
            <person name="Strausberg R.L."/>
            <person name="Nelson K.E."/>
        </authorList>
    </citation>
    <scope>NUCLEOTIDE SEQUENCE [LARGE SCALE GENOMIC DNA]</scope>
    <source>
        <strain evidence="6">ATCC 10379</strain>
    </source>
</reference>
<accession>C5NVQ8</accession>
<feature type="region of interest" description="Disordered" evidence="3">
    <location>
        <begin position="377"/>
        <end position="408"/>
    </location>
</feature>
<dbReference type="GO" id="GO:0004222">
    <property type="term" value="F:metalloendopeptidase activity"/>
    <property type="evidence" value="ECO:0007669"/>
    <property type="project" value="InterPro"/>
</dbReference>
<feature type="region of interest" description="Disordered" evidence="3">
    <location>
        <begin position="226"/>
        <end position="359"/>
    </location>
</feature>
<keyword evidence="4" id="KW-0812">Transmembrane</keyword>
<feature type="compositionally biased region" description="Low complexity" evidence="3">
    <location>
        <begin position="226"/>
        <end position="235"/>
    </location>
</feature>
<dbReference type="Pfam" id="PF07501">
    <property type="entry name" value="G5"/>
    <property type="match status" value="1"/>
</dbReference>
<dbReference type="Gene3D" id="2.20.230.10">
    <property type="entry name" value="Resuscitation-promoting factor rpfb"/>
    <property type="match status" value="1"/>
</dbReference>
<dbReference type="RefSeq" id="WP_003144328.1">
    <property type="nucleotide sequence ID" value="NZ_ACDZ02000008.1"/>
</dbReference>
<dbReference type="Pfam" id="PF05342">
    <property type="entry name" value="Peptidase_M26_N"/>
    <property type="match status" value="1"/>
</dbReference>
<comment type="caution">
    <text evidence="6">The sequence shown here is derived from an EMBL/GenBank/DDBJ whole genome shotgun (WGS) entry which is preliminary data.</text>
</comment>
<keyword evidence="1" id="KW-0732">Signal</keyword>
<dbReference type="GO" id="GO:0005576">
    <property type="term" value="C:extracellular region"/>
    <property type="evidence" value="ECO:0007669"/>
    <property type="project" value="InterPro"/>
</dbReference>
<name>C5NVQ8_9BACL</name>
<evidence type="ECO:0000256" key="3">
    <source>
        <dbReference type="SAM" id="MobiDB-lite"/>
    </source>
</evidence>
<dbReference type="InterPro" id="IPR005877">
    <property type="entry name" value="YSIRK_signal_dom"/>
</dbReference>
<organism evidence="6 7">
    <name type="scientific">Gemella haemolysans ATCC 10379</name>
    <dbReference type="NCBI Taxonomy" id="546270"/>
    <lineage>
        <taxon>Bacteria</taxon>
        <taxon>Bacillati</taxon>
        <taxon>Bacillota</taxon>
        <taxon>Bacilli</taxon>
        <taxon>Bacillales</taxon>
        <taxon>Gemellaceae</taxon>
        <taxon>Gemella</taxon>
    </lineage>
</organism>
<protein>
    <submittedName>
        <fullName evidence="6">Gram-positive signal peptide protein, YSIRK family</fullName>
    </submittedName>
</protein>
<keyword evidence="4" id="KW-1133">Transmembrane helix</keyword>
<feature type="domain" description="G5" evidence="5">
    <location>
        <begin position="691"/>
        <end position="770"/>
    </location>
</feature>
<proteinExistence type="predicted"/>
<dbReference type="NCBIfam" id="NF043031">
    <property type="entry name" value="SIALI-17"/>
    <property type="match status" value="1"/>
</dbReference>
<dbReference type="eggNOG" id="COG3583">
    <property type="taxonomic scope" value="Bacteria"/>
</dbReference>
<dbReference type="Gene3D" id="2.160.20.110">
    <property type="match status" value="1"/>
</dbReference>
<feature type="transmembrane region" description="Helical" evidence="4">
    <location>
        <begin position="134"/>
        <end position="151"/>
    </location>
</feature>
<keyword evidence="2" id="KW-0378">Hydrolase</keyword>
<dbReference type="MEROPS" id="M26.003"/>
<dbReference type="Proteomes" id="UP000006004">
    <property type="component" value="Unassembled WGS sequence"/>
</dbReference>
<keyword evidence="7" id="KW-1185">Reference proteome</keyword>
<evidence type="ECO:0000256" key="4">
    <source>
        <dbReference type="SAM" id="Phobius"/>
    </source>
</evidence>
<dbReference type="InterPro" id="IPR011098">
    <property type="entry name" value="G5_dom"/>
</dbReference>
<evidence type="ECO:0000259" key="5">
    <source>
        <dbReference type="PROSITE" id="PS51109"/>
    </source>
</evidence>
<evidence type="ECO:0000256" key="1">
    <source>
        <dbReference type="ARBA" id="ARBA00022729"/>
    </source>
</evidence>
<evidence type="ECO:0000313" key="7">
    <source>
        <dbReference type="Proteomes" id="UP000006004"/>
    </source>
</evidence>
<dbReference type="InterPro" id="IPR011505">
    <property type="entry name" value="Peptidase_M26_C_dom"/>
</dbReference>
<dbReference type="Pfam" id="PF04650">
    <property type="entry name" value="YSIRK_signal"/>
    <property type="match status" value="1"/>
</dbReference>
<evidence type="ECO:0000313" key="6">
    <source>
        <dbReference type="EMBL" id="EER68714.1"/>
    </source>
</evidence>
<dbReference type="InterPro" id="IPR008006">
    <property type="entry name" value="Peptidase_M26_N_dom"/>
</dbReference>
<feature type="transmembrane region" description="Helical" evidence="4">
    <location>
        <begin position="21"/>
        <end position="42"/>
    </location>
</feature>
<dbReference type="PROSITE" id="PS51109">
    <property type="entry name" value="G5"/>
    <property type="match status" value="1"/>
</dbReference>
<dbReference type="Pfam" id="PF07580">
    <property type="entry name" value="Peptidase_M26_C"/>
    <property type="match status" value="1"/>
</dbReference>
<evidence type="ECO:0000256" key="2">
    <source>
        <dbReference type="ARBA" id="ARBA00022801"/>
    </source>
</evidence>
<dbReference type="NCBIfam" id="TIGR01167">
    <property type="entry name" value="LPXTG_anchor"/>
    <property type="match status" value="1"/>
</dbReference>
<feature type="transmembrane region" description="Helical" evidence="4">
    <location>
        <begin position="109"/>
        <end position="127"/>
    </location>
</feature>
<dbReference type="EMBL" id="ACDZ02000008">
    <property type="protein sequence ID" value="EER68714.1"/>
    <property type="molecule type" value="Genomic_DNA"/>
</dbReference>
<dbReference type="InterPro" id="IPR049964">
    <property type="entry name" value="NanA_rpt"/>
</dbReference>
<gene>
    <name evidence="6" type="ORF">GEMHA0001_0974</name>
</gene>
<dbReference type="GO" id="GO:0016020">
    <property type="term" value="C:membrane"/>
    <property type="evidence" value="ECO:0007669"/>
    <property type="project" value="InterPro"/>
</dbReference>